<keyword evidence="3" id="KW-1185">Reference proteome</keyword>
<name>A0ABU4ZQP7_9HYPH</name>
<dbReference type="Proteomes" id="UP001276840">
    <property type="component" value="Unassembled WGS sequence"/>
</dbReference>
<evidence type="ECO:0000313" key="3">
    <source>
        <dbReference type="Proteomes" id="UP001276840"/>
    </source>
</evidence>
<dbReference type="EC" id="2.8.2.-" evidence="2"/>
<dbReference type="PANTHER" id="PTHR10605">
    <property type="entry name" value="HEPARAN SULFATE SULFOTRANSFERASE"/>
    <property type="match status" value="1"/>
</dbReference>
<gene>
    <name evidence="2" type="ORF">RFM68_24825</name>
</gene>
<comment type="caution">
    <text evidence="2">The sequence shown here is derived from an EMBL/GenBank/DDBJ whole genome shotgun (WGS) entry which is preliminary data.</text>
</comment>
<protein>
    <submittedName>
        <fullName evidence="2">Sulfotransferase</fullName>
        <ecNumber evidence="2">2.8.2.-</ecNumber>
    </submittedName>
</protein>
<dbReference type="Gene3D" id="3.40.50.300">
    <property type="entry name" value="P-loop containing nucleotide triphosphate hydrolases"/>
    <property type="match status" value="1"/>
</dbReference>
<dbReference type="InterPro" id="IPR037359">
    <property type="entry name" value="NST/OST"/>
</dbReference>
<keyword evidence="1 2" id="KW-0808">Transferase</keyword>
<dbReference type="InterPro" id="IPR027417">
    <property type="entry name" value="P-loop_NTPase"/>
</dbReference>
<evidence type="ECO:0000313" key="2">
    <source>
        <dbReference type="EMBL" id="MDX8527729.1"/>
    </source>
</evidence>
<dbReference type="PANTHER" id="PTHR10605:SF56">
    <property type="entry name" value="BIFUNCTIONAL HEPARAN SULFATE N-DEACETYLASE_N-SULFOTRANSFERASE"/>
    <property type="match status" value="1"/>
</dbReference>
<dbReference type="EMBL" id="JAVIJF010000020">
    <property type="protein sequence ID" value="MDX8527729.1"/>
    <property type="molecule type" value="Genomic_DNA"/>
</dbReference>
<dbReference type="Pfam" id="PF13469">
    <property type="entry name" value="Sulfotransfer_3"/>
    <property type="match status" value="1"/>
</dbReference>
<dbReference type="GO" id="GO:0016740">
    <property type="term" value="F:transferase activity"/>
    <property type="evidence" value="ECO:0007669"/>
    <property type="project" value="UniProtKB-KW"/>
</dbReference>
<evidence type="ECO:0000256" key="1">
    <source>
        <dbReference type="ARBA" id="ARBA00022679"/>
    </source>
</evidence>
<dbReference type="RefSeq" id="WP_320235678.1">
    <property type="nucleotide sequence ID" value="NZ_JAVIJF010000020.1"/>
</dbReference>
<proteinExistence type="predicted"/>
<reference evidence="2 3" key="1">
    <citation type="submission" date="2023-08" db="EMBL/GenBank/DDBJ databases">
        <title>Implementing the SeqCode for naming new Mesorhizobium species isolated from Vachellia karroo root nodules.</title>
        <authorList>
            <person name="Van Lill M."/>
        </authorList>
    </citation>
    <scope>NUCLEOTIDE SEQUENCE [LARGE SCALE GENOMIC DNA]</scope>
    <source>
        <strain evidence="2 3">MSK 1335</strain>
    </source>
</reference>
<organism evidence="2 3">
    <name type="scientific">Mesorhizobium montanum</name>
    <dbReference type="NCBI Taxonomy" id="3072323"/>
    <lineage>
        <taxon>Bacteria</taxon>
        <taxon>Pseudomonadati</taxon>
        <taxon>Pseudomonadota</taxon>
        <taxon>Alphaproteobacteria</taxon>
        <taxon>Hyphomicrobiales</taxon>
        <taxon>Phyllobacteriaceae</taxon>
        <taxon>Mesorhizobium</taxon>
    </lineage>
</organism>
<dbReference type="SUPFAM" id="SSF52540">
    <property type="entry name" value="P-loop containing nucleoside triphosphate hydrolases"/>
    <property type="match status" value="1"/>
</dbReference>
<sequence>MSEQSTARPGLRTRGIQDARRVNLIGVGAPRTATTSLARMLAATGQVFVPDGKEVNGFGITPELTQTLYDLRFAEARGQHRYIADFSPVYLSGACVPQRIKSYNPDARIIATLREPIARMLSQYCHMRQTQDPSLDSDLRLDVNAYIRRGLSDLQAGDPAPDRWYSAALNVTHSFYGRSLERYFACFARKQILVLIYDDLLQPRGFWRRGRWERGLRSFLGVAVNRRVWENQAADEQLTVEPDLVAELRALFAPQVKTAGRLIGRDLSALWGY</sequence>
<accession>A0ABU4ZQP7</accession>